<feature type="chain" id="PRO_5016060913" evidence="2">
    <location>
        <begin position="19"/>
        <end position="176"/>
    </location>
</feature>
<dbReference type="AlphaFoldDB" id="A0A2W5THI1"/>
<feature type="region of interest" description="Disordered" evidence="1">
    <location>
        <begin position="71"/>
        <end position="94"/>
    </location>
</feature>
<evidence type="ECO:0000256" key="2">
    <source>
        <dbReference type="SAM" id="SignalP"/>
    </source>
</evidence>
<evidence type="ECO:0000313" key="4">
    <source>
        <dbReference type="Proteomes" id="UP000249061"/>
    </source>
</evidence>
<name>A0A2W5THI1_9BACT</name>
<reference evidence="3 4" key="1">
    <citation type="submission" date="2017-08" db="EMBL/GenBank/DDBJ databases">
        <title>Infants hospitalized years apart are colonized by the same room-sourced microbial strains.</title>
        <authorList>
            <person name="Brooks B."/>
            <person name="Olm M.R."/>
            <person name="Firek B.A."/>
            <person name="Baker R."/>
            <person name="Thomas B.C."/>
            <person name="Morowitz M.J."/>
            <person name="Banfield J.F."/>
        </authorList>
    </citation>
    <scope>NUCLEOTIDE SEQUENCE [LARGE SCALE GENOMIC DNA]</scope>
    <source>
        <strain evidence="3">S2_003_000_R2_14</strain>
    </source>
</reference>
<evidence type="ECO:0000256" key="1">
    <source>
        <dbReference type="SAM" id="MobiDB-lite"/>
    </source>
</evidence>
<accession>A0A2W5THI1</accession>
<proteinExistence type="predicted"/>
<organism evidence="3 4">
    <name type="scientific">Archangium gephyra</name>
    <dbReference type="NCBI Taxonomy" id="48"/>
    <lineage>
        <taxon>Bacteria</taxon>
        <taxon>Pseudomonadati</taxon>
        <taxon>Myxococcota</taxon>
        <taxon>Myxococcia</taxon>
        <taxon>Myxococcales</taxon>
        <taxon>Cystobacterineae</taxon>
        <taxon>Archangiaceae</taxon>
        <taxon>Archangium</taxon>
    </lineage>
</organism>
<protein>
    <submittedName>
        <fullName evidence="3">Uncharacterized protein</fullName>
    </submittedName>
</protein>
<dbReference type="Proteomes" id="UP000249061">
    <property type="component" value="Unassembled WGS sequence"/>
</dbReference>
<dbReference type="EMBL" id="QFQP01000010">
    <property type="protein sequence ID" value="PZR13267.1"/>
    <property type="molecule type" value="Genomic_DNA"/>
</dbReference>
<sequence length="176" mass="20540">MTRQFLLAVFVVSSLSLAQGVQQYADDRFDAARAARLLADYDAAMARADVARLAVLDQSFDRHLARELAESRAESAQDRREVRQSRRELRDDRTLRDQANLADDRRDRANERLTRERLLAIQSQLAALAGRFDPPTVNTRRALYGEVLWFAQRENVQNVQEKKEDRRERREDRRGR</sequence>
<feature type="signal peptide" evidence="2">
    <location>
        <begin position="1"/>
        <end position="18"/>
    </location>
</feature>
<keyword evidence="2" id="KW-0732">Signal</keyword>
<evidence type="ECO:0000313" key="3">
    <source>
        <dbReference type="EMBL" id="PZR13267.1"/>
    </source>
</evidence>
<gene>
    <name evidence="3" type="ORF">DI536_13350</name>
</gene>
<comment type="caution">
    <text evidence="3">The sequence shown here is derived from an EMBL/GenBank/DDBJ whole genome shotgun (WGS) entry which is preliminary data.</text>
</comment>